<dbReference type="STRING" id="1129374.AJE_06811"/>
<comment type="caution">
    <text evidence="1">The sequence shown here is derived from an EMBL/GenBank/DDBJ whole genome shotgun (WGS) entry which is preliminary data.</text>
</comment>
<reference evidence="1 2" key="1">
    <citation type="journal article" date="2012" name="J. Bacteriol.">
        <title>Genome Sequence of Extracellular-Protease-Producing Alishewanella jeotgali Isolated from Traditional Korean Fermented Seafood.</title>
        <authorList>
            <person name="Jung J."/>
            <person name="Chun J."/>
            <person name="Park W."/>
        </authorList>
    </citation>
    <scope>NUCLEOTIDE SEQUENCE [LARGE SCALE GENOMIC DNA]</scope>
    <source>
        <strain evidence="1 2">KCTC 22429</strain>
    </source>
</reference>
<proteinExistence type="predicted"/>
<evidence type="ECO:0000313" key="2">
    <source>
        <dbReference type="Proteomes" id="UP000012046"/>
    </source>
</evidence>
<dbReference type="RefSeq" id="WP_008950236.1">
    <property type="nucleotide sequence ID" value="NZ_AHTH01000017.1"/>
</dbReference>
<accession>H3ZDD7</accession>
<dbReference type="Proteomes" id="UP000012046">
    <property type="component" value="Unassembled WGS sequence"/>
</dbReference>
<keyword evidence="2" id="KW-1185">Reference proteome</keyword>
<evidence type="ECO:0000313" key="1">
    <source>
        <dbReference type="EMBL" id="EHR41311.1"/>
    </source>
</evidence>
<sequence length="64" mass="7166">MTSQDVGKYTVEDTHNALRNAVRKALERKKKLGHYSVMWQANRLVLEGPDAPVLTNQSTSEPQG</sequence>
<protein>
    <submittedName>
        <fullName evidence="1">Uncharacterized protein</fullName>
    </submittedName>
</protein>
<organism evidence="1 2">
    <name type="scientific">Alishewanella jeotgali KCTC 22429</name>
    <dbReference type="NCBI Taxonomy" id="1129374"/>
    <lineage>
        <taxon>Bacteria</taxon>
        <taxon>Pseudomonadati</taxon>
        <taxon>Pseudomonadota</taxon>
        <taxon>Gammaproteobacteria</taxon>
        <taxon>Alteromonadales</taxon>
        <taxon>Alteromonadaceae</taxon>
        <taxon>Alishewanella</taxon>
    </lineage>
</organism>
<dbReference type="AlphaFoldDB" id="H3ZDD7"/>
<name>H3ZDD7_9ALTE</name>
<gene>
    <name evidence="1" type="ORF">AJE_06811</name>
</gene>
<dbReference type="EMBL" id="AHTH01000017">
    <property type="protein sequence ID" value="EHR41311.1"/>
    <property type="molecule type" value="Genomic_DNA"/>
</dbReference>